<dbReference type="CDD" id="cd16343">
    <property type="entry name" value="LMWPTP"/>
    <property type="match status" value="1"/>
</dbReference>
<comment type="catalytic activity">
    <reaction evidence="1">
        <text>a phosphate monoester + H2O = an alcohol + phosphate</text>
        <dbReference type="Rhea" id="RHEA:15017"/>
        <dbReference type="ChEBI" id="CHEBI:15377"/>
        <dbReference type="ChEBI" id="CHEBI:30879"/>
        <dbReference type="ChEBI" id="CHEBI:43474"/>
        <dbReference type="ChEBI" id="CHEBI:67140"/>
        <dbReference type="EC" id="3.1.3.2"/>
    </reaction>
</comment>
<evidence type="ECO:0000256" key="7">
    <source>
        <dbReference type="ARBA" id="ARBA00051722"/>
    </source>
</evidence>
<name>A0A1E3QNN7_9ASCO</name>
<dbReference type="RefSeq" id="XP_018984030.1">
    <property type="nucleotide sequence ID" value="XM_019131893.1"/>
</dbReference>
<evidence type="ECO:0000313" key="11">
    <source>
        <dbReference type="Proteomes" id="UP000094336"/>
    </source>
</evidence>
<evidence type="ECO:0000256" key="2">
    <source>
        <dbReference type="ARBA" id="ARBA00004496"/>
    </source>
</evidence>
<dbReference type="PANTHER" id="PTHR11717:SF7">
    <property type="entry name" value="LOW MOLECULAR WEIGHT PHOSPHOTYROSINE PROTEIN PHOSPHATASE"/>
    <property type="match status" value="1"/>
</dbReference>
<sequence>MADQISVAFVCLGNICRSPMAEAVFAHKVKELGYSDRFKRIDSFGTAGYHVGEDPDHRSSATCKKHGVLVKHRGQQFKANDFKNFDYVIAMDEENKRNLLRIMPKTSNARVELFGEWNTEPGKFSNIVEDPYYGGINGFEHNFEQVSHFSENFLEQEVGQV</sequence>
<dbReference type="FunFam" id="3.40.50.2300:FF:000105">
    <property type="entry name" value="Low molecular weight phosphotyrosine protein"/>
    <property type="match status" value="1"/>
</dbReference>
<keyword evidence="11" id="KW-1185">Reference proteome</keyword>
<dbReference type="AlphaFoldDB" id="A0A1E3QNN7"/>
<dbReference type="EMBL" id="KV454434">
    <property type="protein sequence ID" value="ODQ78702.1"/>
    <property type="molecule type" value="Genomic_DNA"/>
</dbReference>
<keyword evidence="5" id="KW-0378">Hydrolase</keyword>
<evidence type="ECO:0000256" key="3">
    <source>
        <dbReference type="ARBA" id="ARBA00011063"/>
    </source>
</evidence>
<dbReference type="SMART" id="SM00226">
    <property type="entry name" value="LMWPc"/>
    <property type="match status" value="1"/>
</dbReference>
<feature type="active site" description="Nucleophile" evidence="8">
    <location>
        <position position="11"/>
    </location>
</feature>
<dbReference type="InterPro" id="IPR036196">
    <property type="entry name" value="Ptyr_pPase_sf"/>
</dbReference>
<dbReference type="InterPro" id="IPR050438">
    <property type="entry name" value="LMW_PTPase"/>
</dbReference>
<dbReference type="Gene3D" id="3.40.50.2300">
    <property type="match status" value="1"/>
</dbReference>
<comment type="catalytic activity">
    <reaction evidence="7">
        <text>O-phospho-L-tyrosyl-[protein] + H2O = L-tyrosyl-[protein] + phosphate</text>
        <dbReference type="Rhea" id="RHEA:10684"/>
        <dbReference type="Rhea" id="RHEA-COMP:10136"/>
        <dbReference type="Rhea" id="RHEA-COMP:20101"/>
        <dbReference type="ChEBI" id="CHEBI:15377"/>
        <dbReference type="ChEBI" id="CHEBI:43474"/>
        <dbReference type="ChEBI" id="CHEBI:46858"/>
        <dbReference type="ChEBI" id="CHEBI:61978"/>
        <dbReference type="EC" id="3.1.3.48"/>
    </reaction>
</comment>
<dbReference type="STRING" id="984486.A0A1E3QNN7"/>
<organism evidence="10 11">
    <name type="scientific">Babjeviella inositovora NRRL Y-12698</name>
    <dbReference type="NCBI Taxonomy" id="984486"/>
    <lineage>
        <taxon>Eukaryota</taxon>
        <taxon>Fungi</taxon>
        <taxon>Dikarya</taxon>
        <taxon>Ascomycota</taxon>
        <taxon>Saccharomycotina</taxon>
        <taxon>Pichiomycetes</taxon>
        <taxon>Serinales incertae sedis</taxon>
        <taxon>Babjeviella</taxon>
    </lineage>
</organism>
<keyword evidence="6" id="KW-0904">Protein phosphatase</keyword>
<comment type="subcellular location">
    <subcellularLocation>
        <location evidence="2">Cytoplasm</location>
    </subcellularLocation>
</comment>
<dbReference type="PRINTS" id="PR00719">
    <property type="entry name" value="LMWPTPASE"/>
</dbReference>
<evidence type="ECO:0000313" key="10">
    <source>
        <dbReference type="EMBL" id="ODQ78702.1"/>
    </source>
</evidence>
<evidence type="ECO:0000256" key="1">
    <source>
        <dbReference type="ARBA" id="ARBA00000032"/>
    </source>
</evidence>
<dbReference type="GeneID" id="30149746"/>
<feature type="active site" description="Proton donor" evidence="8">
    <location>
        <position position="130"/>
    </location>
</feature>
<keyword evidence="4" id="KW-0963">Cytoplasm</keyword>
<evidence type="ECO:0000259" key="9">
    <source>
        <dbReference type="SMART" id="SM00226"/>
    </source>
</evidence>
<dbReference type="SUPFAM" id="SSF52788">
    <property type="entry name" value="Phosphotyrosine protein phosphatases I"/>
    <property type="match status" value="1"/>
</dbReference>
<proteinExistence type="inferred from homology"/>
<accession>A0A1E3QNN7</accession>
<feature type="active site" evidence="8">
    <location>
        <position position="17"/>
    </location>
</feature>
<dbReference type="PANTHER" id="PTHR11717">
    <property type="entry name" value="LOW MOLECULAR WEIGHT PROTEIN TYROSINE PHOSPHATASE"/>
    <property type="match status" value="1"/>
</dbReference>
<dbReference type="OrthoDB" id="3388at2759"/>
<dbReference type="InterPro" id="IPR017867">
    <property type="entry name" value="Tyr_phospatase_low_mol_wt"/>
</dbReference>
<dbReference type="GO" id="GO:0005737">
    <property type="term" value="C:cytoplasm"/>
    <property type="evidence" value="ECO:0007669"/>
    <property type="project" value="UniProtKB-SubCell"/>
</dbReference>
<evidence type="ECO:0000256" key="5">
    <source>
        <dbReference type="ARBA" id="ARBA00022801"/>
    </source>
</evidence>
<evidence type="ECO:0000256" key="6">
    <source>
        <dbReference type="ARBA" id="ARBA00022912"/>
    </source>
</evidence>
<dbReference type="Proteomes" id="UP000094336">
    <property type="component" value="Unassembled WGS sequence"/>
</dbReference>
<evidence type="ECO:0000256" key="4">
    <source>
        <dbReference type="ARBA" id="ARBA00022490"/>
    </source>
</evidence>
<dbReference type="GO" id="GO:0003993">
    <property type="term" value="F:acid phosphatase activity"/>
    <property type="evidence" value="ECO:0007669"/>
    <property type="project" value="UniProtKB-EC"/>
</dbReference>
<reference evidence="11" key="1">
    <citation type="submission" date="2016-05" db="EMBL/GenBank/DDBJ databases">
        <title>Comparative genomics of biotechnologically important yeasts.</title>
        <authorList>
            <consortium name="DOE Joint Genome Institute"/>
            <person name="Riley R."/>
            <person name="Haridas S."/>
            <person name="Wolfe K.H."/>
            <person name="Lopes M.R."/>
            <person name="Hittinger C.T."/>
            <person name="Goker M."/>
            <person name="Salamov A."/>
            <person name="Wisecaver J."/>
            <person name="Long T.M."/>
            <person name="Aerts A.L."/>
            <person name="Barry K."/>
            <person name="Choi C."/>
            <person name="Clum A."/>
            <person name="Coughlan A.Y."/>
            <person name="Deshpande S."/>
            <person name="Douglass A.P."/>
            <person name="Hanson S.J."/>
            <person name="Klenk H.-P."/>
            <person name="Labutti K."/>
            <person name="Lapidus A."/>
            <person name="Lindquist E."/>
            <person name="Lipzen A."/>
            <person name="Meier-Kolthoff J.P."/>
            <person name="Ohm R.A."/>
            <person name="Otillar R.P."/>
            <person name="Pangilinan J."/>
            <person name="Peng Y."/>
            <person name="Rokas A."/>
            <person name="Rosa C.A."/>
            <person name="Scheuner C."/>
            <person name="Sibirny A.A."/>
            <person name="Slot J.C."/>
            <person name="Stielow J.B."/>
            <person name="Sun H."/>
            <person name="Kurtzman C.P."/>
            <person name="Blackwell M."/>
            <person name="Grigoriev I.V."/>
            <person name="Jeffries T.W."/>
        </authorList>
    </citation>
    <scope>NUCLEOTIDE SEQUENCE [LARGE SCALE GENOMIC DNA]</scope>
    <source>
        <strain evidence="11">NRRL Y-12698</strain>
    </source>
</reference>
<evidence type="ECO:0000256" key="8">
    <source>
        <dbReference type="PIRSR" id="PIRSR617867-1"/>
    </source>
</evidence>
<protein>
    <recommendedName>
        <fullName evidence="9">Phosphotyrosine protein phosphatase I domain-containing protein</fullName>
    </recommendedName>
</protein>
<dbReference type="GO" id="GO:0004725">
    <property type="term" value="F:protein tyrosine phosphatase activity"/>
    <property type="evidence" value="ECO:0007669"/>
    <property type="project" value="UniProtKB-EC"/>
</dbReference>
<dbReference type="Pfam" id="PF01451">
    <property type="entry name" value="LMWPc"/>
    <property type="match status" value="1"/>
</dbReference>
<feature type="domain" description="Phosphotyrosine protein phosphatase I" evidence="9">
    <location>
        <begin position="5"/>
        <end position="156"/>
    </location>
</feature>
<comment type="similarity">
    <text evidence="3">Belongs to the low molecular weight phosphotyrosine protein phosphatase family.</text>
</comment>
<gene>
    <name evidence="10" type="ORF">BABINDRAFT_38768</name>
</gene>
<dbReference type="InterPro" id="IPR023485">
    <property type="entry name" value="Ptyr_pPase"/>
</dbReference>